<keyword evidence="6 7" id="KW-0460">Magnesium</keyword>
<dbReference type="RefSeq" id="WP_002848188.1">
    <property type="nucleotide sequence ID" value="NZ_AABUZP020000061.1"/>
</dbReference>
<dbReference type="GO" id="GO:0000103">
    <property type="term" value="P:sulfate assimilation"/>
    <property type="evidence" value="ECO:0007669"/>
    <property type="project" value="TreeGrafter"/>
</dbReference>
<feature type="binding site" evidence="6">
    <location>
        <position position="62"/>
    </location>
    <ligand>
        <name>substrate</name>
    </ligand>
</feature>
<protein>
    <recommendedName>
        <fullName evidence="6">3'(2'),5'-bisphosphate nucleotidase CysQ</fullName>
        <ecNumber evidence="6">3.1.3.7</ecNumber>
    </recommendedName>
    <alternativeName>
        <fullName evidence="6">3'(2'),5-bisphosphonucleoside 3'(2')-phosphohydrolase</fullName>
    </alternativeName>
    <alternativeName>
        <fullName evidence="6">3'-phosphoadenosine 5'-phosphate phosphatase</fullName>
        <shortName evidence="6">PAP phosphatase</shortName>
    </alternativeName>
</protein>
<feature type="binding site" evidence="6">
    <location>
        <position position="62"/>
    </location>
    <ligand>
        <name>Mg(2+)</name>
        <dbReference type="ChEBI" id="CHEBI:18420"/>
        <label>1</label>
    </ligand>
</feature>
<dbReference type="SUPFAM" id="SSF56655">
    <property type="entry name" value="Carbohydrate phosphatase"/>
    <property type="match status" value="1"/>
</dbReference>
<name>A0A5L4ZW33_CAMFE</name>
<dbReference type="Proteomes" id="UP000535509">
    <property type="component" value="Unassembled WGS sequence"/>
</dbReference>
<dbReference type="GO" id="GO:0008441">
    <property type="term" value="F:3'(2'),5'-bisphosphate nucleotidase activity"/>
    <property type="evidence" value="ECO:0007669"/>
    <property type="project" value="UniProtKB-UniRule"/>
</dbReference>
<evidence type="ECO:0000313" key="11">
    <source>
        <dbReference type="EMBL" id="EAK0469363.1"/>
    </source>
</evidence>
<dbReference type="EMBL" id="AABTCC010000012">
    <property type="protein sequence ID" value="EAI8859176.1"/>
    <property type="molecule type" value="Genomic_DNA"/>
</dbReference>
<keyword evidence="3" id="KW-0997">Cell inner membrane</keyword>
<gene>
    <name evidence="6" type="primary">cysQ</name>
    <name evidence="10" type="ORF">AAH17_08015</name>
    <name evidence="11" type="ORF">AAH24_08360</name>
    <name evidence="8" type="ORF">BVH53_07895</name>
    <name evidence="9" type="ORF">CX802_04890</name>
</gene>
<evidence type="ECO:0000256" key="2">
    <source>
        <dbReference type="ARBA" id="ARBA00022475"/>
    </source>
</evidence>
<evidence type="ECO:0000256" key="5">
    <source>
        <dbReference type="ARBA" id="ARBA00023136"/>
    </source>
</evidence>
<dbReference type="Gene3D" id="3.30.540.10">
    <property type="entry name" value="Fructose-1,6-Bisphosphatase, subunit A, domain 1"/>
    <property type="match status" value="1"/>
</dbReference>
<evidence type="ECO:0000256" key="6">
    <source>
        <dbReference type="HAMAP-Rule" id="MF_02095"/>
    </source>
</evidence>
<dbReference type="GeneID" id="61064024"/>
<comment type="similarity">
    <text evidence="1 6">Belongs to the inositol monophosphatase superfamily. CysQ family.</text>
</comment>
<dbReference type="CDD" id="cd01638">
    <property type="entry name" value="CysQ"/>
    <property type="match status" value="1"/>
</dbReference>
<keyword evidence="2 6" id="KW-1003">Cell membrane</keyword>
<feature type="binding site" evidence="7">
    <location>
        <position position="62"/>
    </location>
    <ligand>
        <name>Mg(2+)</name>
        <dbReference type="ChEBI" id="CHEBI:18420"/>
        <label>1</label>
        <note>catalytic</note>
    </ligand>
</feature>
<dbReference type="InterPro" id="IPR050725">
    <property type="entry name" value="CysQ/Inositol_MonoPase"/>
</dbReference>
<dbReference type="GO" id="GO:0000287">
    <property type="term" value="F:magnesium ion binding"/>
    <property type="evidence" value="ECO:0007669"/>
    <property type="project" value="UniProtKB-UniRule"/>
</dbReference>
<comment type="function">
    <text evidence="6">Converts adenosine-3',5'-bisphosphate (PAP) to AMP.</text>
</comment>
<dbReference type="HAMAP" id="MF_02095">
    <property type="entry name" value="CysQ"/>
    <property type="match status" value="1"/>
</dbReference>
<dbReference type="AlphaFoldDB" id="A0A5L4ZW33"/>
<feature type="binding site" evidence="6">
    <location>
        <position position="83"/>
    </location>
    <ligand>
        <name>Mg(2+)</name>
        <dbReference type="ChEBI" id="CHEBI:18420"/>
        <label>1</label>
    </ligand>
</feature>
<evidence type="ECO:0000256" key="1">
    <source>
        <dbReference type="ARBA" id="ARBA00005289"/>
    </source>
</evidence>
<dbReference type="InterPro" id="IPR020550">
    <property type="entry name" value="Inositol_monophosphatase_CS"/>
</dbReference>
<evidence type="ECO:0000313" key="10">
    <source>
        <dbReference type="EMBL" id="EAK0453591.1"/>
    </source>
</evidence>
<evidence type="ECO:0000256" key="7">
    <source>
        <dbReference type="PIRSR" id="PIRSR600760-2"/>
    </source>
</evidence>
<dbReference type="PRINTS" id="PR00377">
    <property type="entry name" value="IMPHPHTASES"/>
</dbReference>
<feature type="binding site" evidence="6">
    <location>
        <position position="81"/>
    </location>
    <ligand>
        <name>Mg(2+)</name>
        <dbReference type="ChEBI" id="CHEBI:18420"/>
        <label>1</label>
    </ligand>
</feature>
<feature type="binding site" evidence="6">
    <location>
        <begin position="83"/>
        <end position="86"/>
    </location>
    <ligand>
        <name>substrate</name>
    </ligand>
</feature>
<dbReference type="Pfam" id="PF00459">
    <property type="entry name" value="Inositol_P"/>
    <property type="match status" value="1"/>
</dbReference>
<dbReference type="PANTHER" id="PTHR43028:SF5">
    <property type="entry name" value="3'(2'),5'-BISPHOSPHATE NUCLEOTIDASE 1"/>
    <property type="match status" value="1"/>
</dbReference>
<evidence type="ECO:0000313" key="8">
    <source>
        <dbReference type="EMBL" id="EAI5408612.1"/>
    </source>
</evidence>
<dbReference type="GO" id="GO:0046854">
    <property type="term" value="P:phosphatidylinositol phosphate biosynthetic process"/>
    <property type="evidence" value="ECO:0007669"/>
    <property type="project" value="InterPro"/>
</dbReference>
<keyword evidence="5 6" id="KW-0472">Membrane</keyword>
<dbReference type="EMBL" id="AABQDW010000016">
    <property type="protein sequence ID" value="EAI5408612.1"/>
    <property type="molecule type" value="Genomic_DNA"/>
</dbReference>
<dbReference type="Proteomes" id="UP000557842">
    <property type="component" value="Unassembled WGS sequence"/>
</dbReference>
<evidence type="ECO:0000313" key="12">
    <source>
        <dbReference type="Proteomes" id="UP000535509"/>
    </source>
</evidence>
<dbReference type="OMA" id="WLWILDP"/>
<keyword evidence="6 7" id="KW-0479">Metal-binding</keyword>
<dbReference type="EMBL" id="AACCXM010000010">
    <property type="protein sequence ID" value="EAK0469363.1"/>
    <property type="molecule type" value="Genomic_DNA"/>
</dbReference>
<dbReference type="GO" id="GO:0050427">
    <property type="term" value="P:3'-phosphoadenosine 5'-phosphosulfate metabolic process"/>
    <property type="evidence" value="ECO:0007669"/>
    <property type="project" value="TreeGrafter"/>
</dbReference>
<feature type="binding site" evidence="6">
    <location>
        <position position="199"/>
    </location>
    <ligand>
        <name>Mg(2+)</name>
        <dbReference type="ChEBI" id="CHEBI:18420"/>
        <label>2</label>
    </ligand>
</feature>
<reference evidence="11 13" key="1">
    <citation type="submission" date="2018-05" db="EMBL/GenBank/DDBJ databases">
        <authorList>
            <consortium name="PulseNet: The National Subtyping Network for Foodborne Disease Surveillance"/>
            <person name="Tarr C.L."/>
            <person name="Trees E."/>
            <person name="Katz L.S."/>
            <person name="Carleton-Romer H.A."/>
            <person name="Stroika S."/>
            <person name="Kucerova Z."/>
            <person name="Roache K.F."/>
            <person name="Sabol A.L."/>
            <person name="Besser J."/>
            <person name="Gerner-Smidt P."/>
        </authorList>
    </citation>
    <scope>NUCLEOTIDE SEQUENCE</scope>
    <source>
        <strain evidence="10">2014D-0197</strain>
        <strain evidence="8 13">2016D-0221</strain>
        <strain evidence="11">D4313</strain>
        <strain evidence="9 12">PNUSAC001503</strain>
    </source>
</reference>
<dbReference type="GO" id="GO:0005886">
    <property type="term" value="C:plasma membrane"/>
    <property type="evidence" value="ECO:0007669"/>
    <property type="project" value="UniProtKB-SubCell"/>
</dbReference>
<keyword evidence="4 6" id="KW-0378">Hydrolase</keyword>
<keyword evidence="12" id="KW-1185">Reference proteome</keyword>
<comment type="catalytic activity">
    <reaction evidence="6">
        <text>adenosine 3',5'-bisphosphate + H2O = AMP + phosphate</text>
        <dbReference type="Rhea" id="RHEA:10040"/>
        <dbReference type="ChEBI" id="CHEBI:15377"/>
        <dbReference type="ChEBI" id="CHEBI:43474"/>
        <dbReference type="ChEBI" id="CHEBI:58343"/>
        <dbReference type="ChEBI" id="CHEBI:456215"/>
        <dbReference type="EC" id="3.1.3.7"/>
    </reaction>
</comment>
<comment type="caution">
    <text evidence="11">The sequence shown here is derived from an EMBL/GenBank/DDBJ whole genome shotgun (WGS) entry which is preliminary data.</text>
</comment>
<feature type="binding site" evidence="7">
    <location>
        <position position="81"/>
    </location>
    <ligand>
        <name>Mg(2+)</name>
        <dbReference type="ChEBI" id="CHEBI:18420"/>
        <label>1</label>
        <note>catalytic</note>
    </ligand>
</feature>
<dbReference type="EMBL" id="AACCXK010000016">
    <property type="protein sequence ID" value="EAK0453591.1"/>
    <property type="molecule type" value="Genomic_DNA"/>
</dbReference>
<feature type="binding site" evidence="6">
    <location>
        <position position="84"/>
    </location>
    <ligand>
        <name>Mg(2+)</name>
        <dbReference type="ChEBI" id="CHEBI:18420"/>
        <label>2</label>
    </ligand>
</feature>
<evidence type="ECO:0000313" key="9">
    <source>
        <dbReference type="EMBL" id="EAI8859176.1"/>
    </source>
</evidence>
<dbReference type="PROSITE" id="PS00630">
    <property type="entry name" value="IMP_2"/>
    <property type="match status" value="1"/>
</dbReference>
<evidence type="ECO:0000313" key="13">
    <source>
        <dbReference type="Proteomes" id="UP000557842"/>
    </source>
</evidence>
<feature type="binding site" evidence="7">
    <location>
        <position position="84"/>
    </location>
    <ligand>
        <name>Mg(2+)</name>
        <dbReference type="ChEBI" id="CHEBI:18420"/>
        <label>1</label>
        <note>catalytic</note>
    </ligand>
</feature>
<feature type="binding site" evidence="6">
    <location>
        <position position="199"/>
    </location>
    <ligand>
        <name>substrate</name>
    </ligand>
</feature>
<organism evidence="11">
    <name type="scientific">Campylobacter fetus</name>
    <dbReference type="NCBI Taxonomy" id="196"/>
    <lineage>
        <taxon>Bacteria</taxon>
        <taxon>Pseudomonadati</taxon>
        <taxon>Campylobacterota</taxon>
        <taxon>Epsilonproteobacteria</taxon>
        <taxon>Campylobacterales</taxon>
        <taxon>Campylobacteraceae</taxon>
        <taxon>Campylobacter</taxon>
    </lineage>
</organism>
<dbReference type="PANTHER" id="PTHR43028">
    <property type="entry name" value="3'(2'),5'-BISPHOSPHATE NUCLEOTIDASE 1"/>
    <property type="match status" value="1"/>
</dbReference>
<feature type="binding site" evidence="7">
    <location>
        <position position="83"/>
    </location>
    <ligand>
        <name>Mg(2+)</name>
        <dbReference type="ChEBI" id="CHEBI:18420"/>
        <label>1</label>
        <note>catalytic</note>
    </ligand>
</feature>
<accession>A0A5L4ZW33</accession>
<proteinExistence type="inferred from homology"/>
<dbReference type="EC" id="3.1.3.7" evidence="6"/>
<dbReference type="Gene3D" id="3.40.190.80">
    <property type="match status" value="1"/>
</dbReference>
<dbReference type="InterPro" id="IPR006240">
    <property type="entry name" value="CysQ"/>
</dbReference>
<evidence type="ECO:0000256" key="4">
    <source>
        <dbReference type="ARBA" id="ARBA00022801"/>
    </source>
</evidence>
<dbReference type="InterPro" id="IPR000760">
    <property type="entry name" value="Inositol_monophosphatase-like"/>
</dbReference>
<sequence>MKELLNLSLKAARAAGKAILKHYDNYDVTIKNDNSPLTSADLASNEAIFKELESSGIPICSEEKILDYEKRDANSKFWLIDPLDGTKEFIAKNGEFCVCIALIDCARPILSVIYAPTSDEMFYSMGGSKVYKNGEILNSSCLEQNYIISGNFSHSKSVDIIANRFGLDILRCGSALKFCRLSEGNADVYARFCGSSIWDIAAGEFLLKESGGIVVSLQDEKELRYDKKDLRNDYFLALSKKELPNLKNYLEFISLNLKSL</sequence>
<comment type="cofactor">
    <cofactor evidence="6 7">
        <name>Mg(2+)</name>
        <dbReference type="ChEBI" id="CHEBI:18420"/>
    </cofactor>
</comment>
<feature type="binding site" evidence="6">
    <location>
        <position position="81"/>
    </location>
    <ligand>
        <name>Mg(2+)</name>
        <dbReference type="ChEBI" id="CHEBI:18420"/>
        <label>2</label>
    </ligand>
</feature>
<comment type="subcellular location">
    <subcellularLocation>
        <location evidence="6">Cell membrane</location>
        <topology evidence="6">Peripheral membrane protein</topology>
        <orientation evidence="6">Cytoplasmic side</orientation>
    </subcellularLocation>
</comment>
<feature type="binding site" evidence="7">
    <location>
        <position position="199"/>
    </location>
    <ligand>
        <name>Mg(2+)</name>
        <dbReference type="ChEBI" id="CHEBI:18420"/>
        <label>1</label>
        <note>catalytic</note>
    </ligand>
</feature>
<evidence type="ECO:0000256" key="3">
    <source>
        <dbReference type="ARBA" id="ARBA00022519"/>
    </source>
</evidence>